<dbReference type="InterPro" id="IPR001375">
    <property type="entry name" value="Peptidase_S9_cat"/>
</dbReference>
<feature type="domain" description="Peptidase S9 prolyl oligopeptidase catalytic" evidence="3">
    <location>
        <begin position="430"/>
        <end position="641"/>
    </location>
</feature>
<evidence type="ECO:0000256" key="1">
    <source>
        <dbReference type="ARBA" id="ARBA00022801"/>
    </source>
</evidence>
<keyword evidence="5" id="KW-1185">Reference proteome</keyword>
<accession>A0A428MQD5</accession>
<keyword evidence="2" id="KW-0732">Signal</keyword>
<gene>
    <name evidence="4" type="ORF">EDE15_4756</name>
</gene>
<dbReference type="GO" id="GO:0006508">
    <property type="term" value="P:proteolysis"/>
    <property type="evidence" value="ECO:0007669"/>
    <property type="project" value="InterPro"/>
</dbReference>
<dbReference type="PANTHER" id="PTHR42776:SF27">
    <property type="entry name" value="DIPEPTIDYL PEPTIDASE FAMILY MEMBER 6"/>
    <property type="match status" value="1"/>
</dbReference>
<evidence type="ECO:0000313" key="4">
    <source>
        <dbReference type="EMBL" id="RSL19122.1"/>
    </source>
</evidence>
<keyword evidence="4" id="KW-0645">Protease</keyword>
<dbReference type="OrthoDB" id="108903at2"/>
<protein>
    <submittedName>
        <fullName evidence="4">Dipeptidyl aminopeptidase/acylaminoacyl peptidase</fullName>
    </submittedName>
</protein>
<evidence type="ECO:0000313" key="5">
    <source>
        <dbReference type="Proteomes" id="UP000269669"/>
    </source>
</evidence>
<dbReference type="Gene3D" id="2.120.10.30">
    <property type="entry name" value="TolB, C-terminal domain"/>
    <property type="match status" value="1"/>
</dbReference>
<dbReference type="SUPFAM" id="SSF82171">
    <property type="entry name" value="DPP6 N-terminal domain-like"/>
    <property type="match status" value="1"/>
</dbReference>
<dbReference type="SUPFAM" id="SSF53474">
    <property type="entry name" value="alpha/beta-Hydrolases"/>
    <property type="match status" value="1"/>
</dbReference>
<feature type="chain" id="PRO_5018994835" evidence="2">
    <location>
        <begin position="23"/>
        <end position="680"/>
    </location>
</feature>
<dbReference type="PANTHER" id="PTHR42776">
    <property type="entry name" value="SERINE PEPTIDASE S9 FAMILY MEMBER"/>
    <property type="match status" value="1"/>
</dbReference>
<organism evidence="4 5">
    <name type="scientific">Edaphobacter aggregans</name>
    <dbReference type="NCBI Taxonomy" id="570835"/>
    <lineage>
        <taxon>Bacteria</taxon>
        <taxon>Pseudomonadati</taxon>
        <taxon>Acidobacteriota</taxon>
        <taxon>Terriglobia</taxon>
        <taxon>Terriglobales</taxon>
        <taxon>Acidobacteriaceae</taxon>
        <taxon>Edaphobacter</taxon>
    </lineage>
</organism>
<dbReference type="EMBL" id="RSDW01000001">
    <property type="protein sequence ID" value="RSL19122.1"/>
    <property type="molecule type" value="Genomic_DNA"/>
</dbReference>
<reference evidence="4 5" key="1">
    <citation type="submission" date="2018-12" db="EMBL/GenBank/DDBJ databases">
        <title>Sequencing of bacterial isolates from soil warming experiment in Harvard Forest, Massachusetts, USA.</title>
        <authorList>
            <person name="Deangelis K."/>
        </authorList>
    </citation>
    <scope>NUCLEOTIDE SEQUENCE [LARGE SCALE GENOMIC DNA]</scope>
    <source>
        <strain evidence="4 5">EB153</strain>
    </source>
</reference>
<dbReference type="RefSeq" id="WP_125487395.1">
    <property type="nucleotide sequence ID" value="NZ_RSDW01000001.1"/>
</dbReference>
<dbReference type="InterPro" id="IPR029058">
    <property type="entry name" value="AB_hydrolase_fold"/>
</dbReference>
<name>A0A428MQD5_9BACT</name>
<dbReference type="Gene3D" id="3.40.50.1820">
    <property type="entry name" value="alpha/beta hydrolase"/>
    <property type="match status" value="1"/>
</dbReference>
<keyword evidence="4" id="KW-0031">Aminopeptidase</keyword>
<dbReference type="InterPro" id="IPR011042">
    <property type="entry name" value="6-blade_b-propeller_TolB-like"/>
</dbReference>
<proteinExistence type="predicted"/>
<dbReference type="GO" id="GO:0004177">
    <property type="term" value="F:aminopeptidase activity"/>
    <property type="evidence" value="ECO:0007669"/>
    <property type="project" value="UniProtKB-KW"/>
</dbReference>
<dbReference type="Pfam" id="PF00326">
    <property type="entry name" value="Peptidase_S9"/>
    <property type="match status" value="1"/>
</dbReference>
<keyword evidence="1" id="KW-0378">Hydrolase</keyword>
<sequence>MKNLVFSALMFASLASPIAVRAQQPPIIDRQLFFGEVQIAGAQISPDGQYLSFLKPYKGTRNIWVKKATDPFSVARPVSAEATRPIPGYFWSRDSKYILYVQDVGGDENFNVYAIDPTLAADPKTGVPPTRALTDLKGVRTLIFAVPKSKPDILYIGLNDRDPRWHDLYELHLSTGEKTLVRKNTENIAGWEFDNDGNLRLADRTNQVGDTELLRVDPDGFKQIYNCTVLEGCRVAGFDAANKQVYLITNKGSLDLTELDLLDPTTGATTKVESDPEKRVDLGRVQRSDIDYHVLFTQYEDDRVRLYFKDKAFEKEYRWLQTELPDKEIAFGARSKDENIWIVIAHNDTEPGETYVWNRKAKTLVLQYRIREELPRTSLSQRRPYHFKSSDGLDIPAYLTLPKGLSTKNLPLIVLPHGGPWGRDSFGYDTFAQFLSNRGYAVLQPNFRASTGYGKKFLNAGNGEWGRKMQDDLTWGVKALVADGTVDPKRVGIFGVSYGGYATLAGVAFTPHVYAVAVAYAAPSNLITLLDAIPPYWEAMRKQMYTRMGDPTTPEGKALLIAESPLTQAKAIVTPLMVVQGKNDPRVNVRESNQIVAAVRDNGKPVEYLVAPDEGHGFARPINNLAMVTAMEKFIAKYLGGRFQEDVSSDVEAKLKEITVDPKTVSGAITPNGTSAAPTK</sequence>
<feature type="signal peptide" evidence="2">
    <location>
        <begin position="1"/>
        <end position="22"/>
    </location>
</feature>
<comment type="caution">
    <text evidence="4">The sequence shown here is derived from an EMBL/GenBank/DDBJ whole genome shotgun (WGS) entry which is preliminary data.</text>
</comment>
<evidence type="ECO:0000259" key="3">
    <source>
        <dbReference type="Pfam" id="PF00326"/>
    </source>
</evidence>
<evidence type="ECO:0000256" key="2">
    <source>
        <dbReference type="SAM" id="SignalP"/>
    </source>
</evidence>
<dbReference type="AlphaFoldDB" id="A0A428MQD5"/>
<dbReference type="Proteomes" id="UP000269669">
    <property type="component" value="Unassembled WGS sequence"/>
</dbReference>
<dbReference type="GO" id="GO:0004252">
    <property type="term" value="F:serine-type endopeptidase activity"/>
    <property type="evidence" value="ECO:0007669"/>
    <property type="project" value="TreeGrafter"/>
</dbReference>